<accession>A0A0D2CDT7</accession>
<evidence type="ECO:0000259" key="2">
    <source>
        <dbReference type="Pfam" id="PF00501"/>
    </source>
</evidence>
<proteinExistence type="predicted"/>
<dbReference type="InterPro" id="IPR042099">
    <property type="entry name" value="ANL_N_sf"/>
</dbReference>
<evidence type="ECO:0000256" key="1">
    <source>
        <dbReference type="SAM" id="Phobius"/>
    </source>
</evidence>
<reference evidence="3 4" key="1">
    <citation type="submission" date="2015-01" db="EMBL/GenBank/DDBJ databases">
        <title>The Genome Sequence of Cladophialophora immunda CBS83496.</title>
        <authorList>
            <consortium name="The Broad Institute Genomics Platform"/>
            <person name="Cuomo C."/>
            <person name="de Hoog S."/>
            <person name="Gorbushina A."/>
            <person name="Stielow B."/>
            <person name="Teixiera M."/>
            <person name="Abouelleil A."/>
            <person name="Chapman S.B."/>
            <person name="Priest M."/>
            <person name="Young S.K."/>
            <person name="Wortman J."/>
            <person name="Nusbaum C."/>
            <person name="Birren B."/>
        </authorList>
    </citation>
    <scope>NUCLEOTIDE SEQUENCE [LARGE SCALE GENOMIC DNA]</scope>
    <source>
        <strain evidence="3 4">CBS 83496</strain>
    </source>
</reference>
<dbReference type="Gene3D" id="3.40.50.12780">
    <property type="entry name" value="N-terminal domain of ligase-like"/>
    <property type="match status" value="1"/>
</dbReference>
<dbReference type="EMBL" id="KN847042">
    <property type="protein sequence ID" value="KIW29323.1"/>
    <property type="molecule type" value="Genomic_DNA"/>
</dbReference>
<name>A0A0D2CDT7_9EURO</name>
<dbReference type="Pfam" id="PF00501">
    <property type="entry name" value="AMP-binding"/>
    <property type="match status" value="1"/>
</dbReference>
<dbReference type="PANTHER" id="PTHR43272">
    <property type="entry name" value="LONG-CHAIN-FATTY-ACID--COA LIGASE"/>
    <property type="match status" value="1"/>
</dbReference>
<dbReference type="OrthoDB" id="4138492at2759"/>
<dbReference type="GO" id="GO:0005783">
    <property type="term" value="C:endoplasmic reticulum"/>
    <property type="evidence" value="ECO:0007669"/>
    <property type="project" value="TreeGrafter"/>
</dbReference>
<dbReference type="STRING" id="569365.A0A0D2CDT7"/>
<protein>
    <recommendedName>
        <fullName evidence="2">AMP-dependent synthetase/ligase domain-containing protein</fullName>
    </recommendedName>
</protein>
<dbReference type="InterPro" id="IPR000873">
    <property type="entry name" value="AMP-dep_synth/lig_dom"/>
</dbReference>
<dbReference type="VEuPathDB" id="FungiDB:PV07_05147"/>
<dbReference type="Proteomes" id="UP000054466">
    <property type="component" value="Unassembled WGS sequence"/>
</dbReference>
<keyword evidence="4" id="KW-1185">Reference proteome</keyword>
<keyword evidence="1" id="KW-0472">Membrane</keyword>
<feature type="domain" description="AMP-dependent synthetase/ligase" evidence="2">
    <location>
        <begin position="161"/>
        <end position="531"/>
    </location>
</feature>
<dbReference type="GeneID" id="27344341"/>
<keyword evidence="1" id="KW-1133">Transmembrane helix</keyword>
<dbReference type="GO" id="GO:0004467">
    <property type="term" value="F:long-chain fatty acid-CoA ligase activity"/>
    <property type="evidence" value="ECO:0007669"/>
    <property type="project" value="TreeGrafter"/>
</dbReference>
<feature type="transmembrane region" description="Helical" evidence="1">
    <location>
        <begin position="21"/>
        <end position="41"/>
    </location>
</feature>
<dbReference type="HOGENOM" id="CLU_022749_0_0_1"/>
<dbReference type="GO" id="GO:0016020">
    <property type="term" value="C:membrane"/>
    <property type="evidence" value="ECO:0007669"/>
    <property type="project" value="TreeGrafter"/>
</dbReference>
<evidence type="ECO:0000313" key="4">
    <source>
        <dbReference type="Proteomes" id="UP000054466"/>
    </source>
</evidence>
<gene>
    <name evidence="3" type="ORF">PV07_05147</name>
</gene>
<sequence length="553" mass="59278">MSEAGLAERIDAIIAEFFSSWNIWTTILALALAVFLIYPVLTGRDPDTHPYLLARQAQVAPIRQSGESAVYRAIDIPHGYPLRSGLGVKDPGTPKWSSGRPGDLRDVWRTAVRGAVNEEGNPTGQRGKVLTVLGLEKVIEHNLEDLTLGINVIGQYVKRNNGQSVAVCLSNSVELLSSIFAGSFYGFSTILLPYGLPPDKLNSLLSKVSADHLIAEAGTLDLETLSSTAKSIKNIIWVTRSENKHMEWTEGSPEGFAVSSWQELVQKNQRPSNSEVLPLDKDSQVPPVLIFCPTASGGFDLVKYTSENLISGTAALLATLPRAQKLSPSDSLLPTTPLTDSYTLCWIFAALYSNATLSLNSVSGDNIDLAHATSQTSPTVVLASPATVQAYLSHPNTTLPGGLSKYMTTRTLQQGNLPTKQTNASDTLSHLRVLLIPQSVTTPASGRLSSSTLHSIRTHLKCRIGYALTSPSVAGAIAQTNIFDYRDKGDKVCCVGAPLSSVEVNLAGEEPVMGSRTPRGATVTIKGPAVVGGKITLENIHVQVDEDYTLLLL</sequence>
<keyword evidence="1" id="KW-0812">Transmembrane</keyword>
<dbReference type="PANTHER" id="PTHR43272:SF11">
    <property type="entry name" value="AMP-DEPENDENT SYNTHETASE_LIGASE DOMAIN-CONTAINING PROTEIN"/>
    <property type="match status" value="1"/>
</dbReference>
<dbReference type="RefSeq" id="XP_016249539.1">
    <property type="nucleotide sequence ID" value="XM_016392020.1"/>
</dbReference>
<dbReference type="SUPFAM" id="SSF56801">
    <property type="entry name" value="Acetyl-CoA synthetase-like"/>
    <property type="match status" value="1"/>
</dbReference>
<dbReference type="AlphaFoldDB" id="A0A0D2CDT7"/>
<organism evidence="3 4">
    <name type="scientific">Cladophialophora immunda</name>
    <dbReference type="NCBI Taxonomy" id="569365"/>
    <lineage>
        <taxon>Eukaryota</taxon>
        <taxon>Fungi</taxon>
        <taxon>Dikarya</taxon>
        <taxon>Ascomycota</taxon>
        <taxon>Pezizomycotina</taxon>
        <taxon>Eurotiomycetes</taxon>
        <taxon>Chaetothyriomycetidae</taxon>
        <taxon>Chaetothyriales</taxon>
        <taxon>Herpotrichiellaceae</taxon>
        <taxon>Cladophialophora</taxon>
    </lineage>
</organism>
<evidence type="ECO:0000313" key="3">
    <source>
        <dbReference type="EMBL" id="KIW29323.1"/>
    </source>
</evidence>